<dbReference type="InterPro" id="IPR001357">
    <property type="entry name" value="BRCT_dom"/>
</dbReference>
<dbReference type="PROSITE" id="PS50172">
    <property type="entry name" value="BRCT"/>
    <property type="match status" value="1"/>
</dbReference>
<feature type="compositionally biased region" description="Basic and acidic residues" evidence="1">
    <location>
        <begin position="251"/>
        <end position="261"/>
    </location>
</feature>
<dbReference type="STRING" id="34508.A0A4U5PA83"/>
<dbReference type="GO" id="GO:0003684">
    <property type="term" value="F:damaged DNA binding"/>
    <property type="evidence" value="ECO:0007669"/>
    <property type="project" value="InterPro"/>
</dbReference>
<gene>
    <name evidence="3" type="ORF">L596_007723</name>
</gene>
<accession>A0A4U5PA83</accession>
<comment type="caution">
    <text evidence="3">The sequence shown here is derived from an EMBL/GenBank/DDBJ whole genome shotgun (WGS) entry which is preliminary data.</text>
</comment>
<dbReference type="InterPro" id="IPR008979">
    <property type="entry name" value="Galactose-bd-like_sf"/>
</dbReference>
<feature type="domain" description="BRCT" evidence="2">
    <location>
        <begin position="332"/>
        <end position="419"/>
    </location>
</feature>
<sequence>MTRATIKEVISCSHSERGYDAQNLLHGTSDKRSKWHGKAGGKLNSVVLKLDREYKFTNFHVGNANSALIEIFVARSSDSQESFQVIVPSTSFMTQMESRNGRPGDRVRIFGEADMIPSVMNQKWDVVKVMCHQPFNDHVAFGLGFFKVEGDADEEIVASPLKSQSNVPSISMKFLDEDTSLTCSQTLSTGSLFEQRDQMKKDRDDYERRQKEERRKIEIYKEEKKKHKNDSKKPVGPKATSPKPATPKPVKKPEPKKKIELSDEDDIEVLDSPTTSTQVPKRRFNDGGDSPAKKPKRGVVIESSDEEDEAEDRPSTQAWDSSNSQRPGNGAGIADLLKGVCFSFSGYQNPMRSDLRDKALEMGAKYCNVLTPECTHLVSAFKNTPKMKAIGRNAVAVSGRWIRRCYAEKKRLPESKYPVSM</sequence>
<feature type="region of interest" description="Disordered" evidence="1">
    <location>
        <begin position="194"/>
        <end position="330"/>
    </location>
</feature>
<evidence type="ECO:0000313" key="3">
    <source>
        <dbReference type="EMBL" id="TKR93227.1"/>
    </source>
</evidence>
<dbReference type="OrthoDB" id="25840at2759"/>
<dbReference type="Proteomes" id="UP000298663">
    <property type="component" value="Unassembled WGS sequence"/>
</dbReference>
<evidence type="ECO:0000259" key="2">
    <source>
        <dbReference type="PROSITE" id="PS50172"/>
    </source>
</evidence>
<dbReference type="GO" id="GO:0005634">
    <property type="term" value="C:nucleus"/>
    <property type="evidence" value="ECO:0007669"/>
    <property type="project" value="InterPro"/>
</dbReference>
<dbReference type="AlphaFoldDB" id="A0A4U5PA83"/>
<proteinExistence type="predicted"/>
<dbReference type="PANTHER" id="PTHR11370:SF5">
    <property type="entry name" value="DNA REPAIR PROTEIN XRCC1"/>
    <property type="match status" value="1"/>
</dbReference>
<organism evidence="3 4">
    <name type="scientific">Steinernema carpocapsae</name>
    <name type="common">Entomopathogenic nematode</name>
    <dbReference type="NCBI Taxonomy" id="34508"/>
    <lineage>
        <taxon>Eukaryota</taxon>
        <taxon>Metazoa</taxon>
        <taxon>Ecdysozoa</taxon>
        <taxon>Nematoda</taxon>
        <taxon>Chromadorea</taxon>
        <taxon>Rhabditida</taxon>
        <taxon>Tylenchina</taxon>
        <taxon>Panagrolaimomorpha</taxon>
        <taxon>Strongyloidoidea</taxon>
        <taxon>Steinernematidae</taxon>
        <taxon>Steinernema</taxon>
    </lineage>
</organism>
<evidence type="ECO:0000256" key="1">
    <source>
        <dbReference type="SAM" id="MobiDB-lite"/>
    </source>
</evidence>
<dbReference type="Gene3D" id="2.60.120.260">
    <property type="entry name" value="Galactose-binding domain-like"/>
    <property type="match status" value="1"/>
</dbReference>
<dbReference type="Gene3D" id="3.40.50.10190">
    <property type="entry name" value="BRCT domain"/>
    <property type="match status" value="1"/>
</dbReference>
<dbReference type="EMBL" id="AZBU02000002">
    <property type="protein sequence ID" value="TKR93227.1"/>
    <property type="molecule type" value="Genomic_DNA"/>
</dbReference>
<dbReference type="PANTHER" id="PTHR11370">
    <property type="entry name" value="DNA-REPAIR PROTEIN XRCC1"/>
    <property type="match status" value="1"/>
</dbReference>
<feature type="compositionally biased region" description="Basic and acidic residues" evidence="1">
    <location>
        <begin position="194"/>
        <end position="223"/>
    </location>
</feature>
<feature type="compositionally biased region" description="Polar residues" evidence="1">
    <location>
        <begin position="315"/>
        <end position="327"/>
    </location>
</feature>
<evidence type="ECO:0000313" key="4">
    <source>
        <dbReference type="Proteomes" id="UP000298663"/>
    </source>
</evidence>
<name>A0A4U5PA83_STECR</name>
<dbReference type="SUPFAM" id="SSF49785">
    <property type="entry name" value="Galactose-binding domain-like"/>
    <property type="match status" value="1"/>
</dbReference>
<dbReference type="InterPro" id="IPR002706">
    <property type="entry name" value="Xrcc1_N"/>
</dbReference>
<dbReference type="GO" id="GO:0006284">
    <property type="term" value="P:base-excision repair"/>
    <property type="evidence" value="ECO:0007669"/>
    <property type="project" value="TreeGrafter"/>
</dbReference>
<dbReference type="GO" id="GO:0000012">
    <property type="term" value="P:single strand break repair"/>
    <property type="evidence" value="ECO:0007669"/>
    <property type="project" value="InterPro"/>
</dbReference>
<dbReference type="InterPro" id="IPR036420">
    <property type="entry name" value="BRCT_dom_sf"/>
</dbReference>
<dbReference type="SUPFAM" id="SSF52113">
    <property type="entry name" value="BRCT domain"/>
    <property type="match status" value="1"/>
</dbReference>
<protein>
    <recommendedName>
        <fullName evidence="2">BRCT domain-containing protein</fullName>
    </recommendedName>
</protein>
<reference evidence="3 4" key="2">
    <citation type="journal article" date="2019" name="G3 (Bethesda)">
        <title>Hybrid Assembly of the Genome of the Entomopathogenic Nematode Steinernema carpocapsae Identifies the X-Chromosome.</title>
        <authorList>
            <person name="Serra L."/>
            <person name="Macchietto M."/>
            <person name="Macias-Munoz A."/>
            <person name="McGill C.J."/>
            <person name="Rodriguez I.M."/>
            <person name="Rodriguez B."/>
            <person name="Murad R."/>
            <person name="Mortazavi A."/>
        </authorList>
    </citation>
    <scope>NUCLEOTIDE SEQUENCE [LARGE SCALE GENOMIC DNA]</scope>
    <source>
        <strain evidence="3 4">ALL</strain>
    </source>
</reference>
<dbReference type="Pfam" id="PF12738">
    <property type="entry name" value="PTCB-BRCT"/>
    <property type="match status" value="1"/>
</dbReference>
<reference evidence="3 4" key="1">
    <citation type="journal article" date="2015" name="Genome Biol.">
        <title>Comparative genomics of Steinernema reveals deeply conserved gene regulatory networks.</title>
        <authorList>
            <person name="Dillman A.R."/>
            <person name="Macchietto M."/>
            <person name="Porter C.F."/>
            <person name="Rogers A."/>
            <person name="Williams B."/>
            <person name="Antoshechkin I."/>
            <person name="Lee M.M."/>
            <person name="Goodwin Z."/>
            <person name="Lu X."/>
            <person name="Lewis E.E."/>
            <person name="Goodrich-Blair H."/>
            <person name="Stock S.P."/>
            <person name="Adams B.J."/>
            <person name="Sternberg P.W."/>
            <person name="Mortazavi A."/>
        </authorList>
    </citation>
    <scope>NUCLEOTIDE SEQUENCE [LARGE SCALE GENOMIC DNA]</scope>
    <source>
        <strain evidence="3 4">ALL</strain>
    </source>
</reference>
<keyword evidence="4" id="KW-1185">Reference proteome</keyword>
<dbReference type="FunFam" id="2.60.120.260:FF:000025">
    <property type="entry name" value="DNA repair protein XRCC1 isoform X1"/>
    <property type="match status" value="1"/>
</dbReference>
<dbReference type="SMART" id="SM00292">
    <property type="entry name" value="BRCT"/>
    <property type="match status" value="1"/>
</dbReference>
<dbReference type="Pfam" id="PF01834">
    <property type="entry name" value="XRCC1_N"/>
    <property type="match status" value="1"/>
</dbReference>